<evidence type="ECO:0000313" key="5">
    <source>
        <dbReference type="EMBL" id="BDR57281.1"/>
    </source>
</evidence>
<evidence type="ECO:0000259" key="3">
    <source>
        <dbReference type="Pfam" id="PF13649"/>
    </source>
</evidence>
<keyword evidence="1" id="KW-0862">Zinc</keyword>
<dbReference type="InterPro" id="IPR016718">
    <property type="entry name" value="rRNA_m1G-MeTrfase_A_prd"/>
</dbReference>
<feature type="binding site" evidence="2">
    <location>
        <position position="82"/>
    </location>
    <ligand>
        <name>S-adenosyl-L-methionine</name>
        <dbReference type="ChEBI" id="CHEBI:59789"/>
    </ligand>
</feature>
<feature type="binding site" evidence="2">
    <location>
        <position position="194"/>
    </location>
    <ligand>
        <name>S-adenosyl-L-methionine</name>
        <dbReference type="ChEBI" id="CHEBI:59789"/>
    </ligand>
</feature>
<dbReference type="GO" id="GO:0046872">
    <property type="term" value="F:metal ion binding"/>
    <property type="evidence" value="ECO:0007669"/>
    <property type="project" value="UniProtKB-KW"/>
</dbReference>
<feature type="binding site" evidence="1">
    <location>
        <position position="44"/>
    </location>
    <ligand>
        <name>Zn(2+)</name>
        <dbReference type="ChEBI" id="CHEBI:29105"/>
    </ligand>
</feature>
<dbReference type="InterPro" id="IPR048647">
    <property type="entry name" value="RlmA_N"/>
</dbReference>
<dbReference type="InterPro" id="IPR029063">
    <property type="entry name" value="SAM-dependent_MTases_sf"/>
</dbReference>
<keyword evidence="6" id="KW-1185">Reference proteome</keyword>
<name>A0AAU9D482_9LACO</name>
<keyword evidence="5" id="KW-0808">Transferase</keyword>
<dbReference type="KEGG" id="xak:KIMC2_18430"/>
<keyword evidence="5" id="KW-0489">Methyltransferase</keyword>
<dbReference type="RefSeq" id="WP_317696245.1">
    <property type="nucleotide sequence ID" value="NZ_AP026801.1"/>
</dbReference>
<dbReference type="SUPFAM" id="SSF53335">
    <property type="entry name" value="S-adenosyl-L-methionine-dependent methyltransferases"/>
    <property type="match status" value="1"/>
</dbReference>
<sequence>MTKTKKIEQMRFFLSEQMQLFRCPKCHKSFVQVEKNSFKCELGHTFDISRKGSVFFLIGKAPDDYSKNLFDSRRTVIQHGIFDPVIDYLSKKINNSGLVVDAGSGEGSITELLAHKINNQLLGFDISKNGVDLAVSGKTQSNLHYFVGDLSNIPLADHSVRAIINFLSPANYGEFGRILESDGVVYKIIPNANYLVELRHLKYQTNQKHFNYSNENVVNLFKENFASVESKKFSYKVAVKEISSELMAMTPLMWDAELRTDFEIDQITVDLTVLGGKQWTKKKKLKD</sequence>
<reference evidence="5 6" key="1">
    <citation type="journal article" date="2023" name="Microbiol. Spectr.">
        <title>Symbiosis of Carpenter Bees with Uncharacterized Lactic Acid Bacteria Showing NAD Auxotrophy.</title>
        <authorList>
            <person name="Kawasaki S."/>
            <person name="Ozawa K."/>
            <person name="Mori T."/>
            <person name="Yamamoto A."/>
            <person name="Ito M."/>
            <person name="Ohkuma M."/>
            <person name="Sakamoto M."/>
            <person name="Matsutani M."/>
        </authorList>
    </citation>
    <scope>NUCLEOTIDE SEQUENCE [LARGE SCALE GENOMIC DNA]</scope>
    <source>
        <strain evidence="5 6">KimC2</strain>
    </source>
</reference>
<feature type="domain" description="23S rRNA (guanine(745)-N(1))-methyltransferase N-terminal" evidence="4">
    <location>
        <begin position="21"/>
        <end position="54"/>
    </location>
</feature>
<dbReference type="PIRSF" id="PIRSF018249">
    <property type="entry name" value="MyrA_prd"/>
    <property type="match status" value="1"/>
</dbReference>
<dbReference type="Gene3D" id="3.40.50.150">
    <property type="entry name" value="Vaccinia Virus protein VP39"/>
    <property type="match status" value="1"/>
</dbReference>
<dbReference type="GO" id="GO:0032259">
    <property type="term" value="P:methylation"/>
    <property type="evidence" value="ECO:0007669"/>
    <property type="project" value="UniProtKB-KW"/>
</dbReference>
<evidence type="ECO:0000256" key="1">
    <source>
        <dbReference type="PIRSR" id="PIRSR018249-1"/>
    </source>
</evidence>
<evidence type="ECO:0000313" key="6">
    <source>
        <dbReference type="Proteomes" id="UP001321804"/>
    </source>
</evidence>
<dbReference type="Pfam" id="PF13649">
    <property type="entry name" value="Methyltransf_25"/>
    <property type="match status" value="1"/>
</dbReference>
<protein>
    <submittedName>
        <fullName evidence="5">23S rRNA methyltransferase</fullName>
    </submittedName>
</protein>
<gene>
    <name evidence="5" type="ORF">KIMC2_18430</name>
</gene>
<evidence type="ECO:0000256" key="2">
    <source>
        <dbReference type="PIRSR" id="PIRSR018249-2"/>
    </source>
</evidence>
<dbReference type="EMBL" id="AP026801">
    <property type="protein sequence ID" value="BDR57281.1"/>
    <property type="molecule type" value="Genomic_DNA"/>
</dbReference>
<keyword evidence="1" id="KW-0479">Metal-binding</keyword>
<dbReference type="AlphaFoldDB" id="A0AAU9D482"/>
<dbReference type="GO" id="GO:0008168">
    <property type="term" value="F:methyltransferase activity"/>
    <property type="evidence" value="ECO:0007669"/>
    <property type="project" value="UniProtKB-KW"/>
</dbReference>
<accession>A0AAU9D482</accession>
<keyword evidence="2" id="KW-0949">S-adenosyl-L-methionine</keyword>
<feature type="domain" description="Methyltransferase" evidence="3">
    <location>
        <begin position="99"/>
        <end position="166"/>
    </location>
</feature>
<dbReference type="Pfam" id="PF21302">
    <property type="entry name" value="Zn_ribbon_RlmA"/>
    <property type="match status" value="1"/>
</dbReference>
<feature type="binding site" evidence="1">
    <location>
        <position position="40"/>
    </location>
    <ligand>
        <name>Zn(2+)</name>
        <dbReference type="ChEBI" id="CHEBI:29105"/>
    </ligand>
</feature>
<feature type="binding site" evidence="2">
    <location>
        <begin position="106"/>
        <end position="107"/>
    </location>
    <ligand>
        <name>S-adenosyl-L-methionine</name>
        <dbReference type="ChEBI" id="CHEBI:59789"/>
    </ligand>
</feature>
<evidence type="ECO:0000259" key="4">
    <source>
        <dbReference type="Pfam" id="PF21302"/>
    </source>
</evidence>
<dbReference type="InterPro" id="IPR041698">
    <property type="entry name" value="Methyltransf_25"/>
</dbReference>
<proteinExistence type="predicted"/>
<dbReference type="Proteomes" id="UP001321804">
    <property type="component" value="Chromosome"/>
</dbReference>
<organism evidence="5 6">
    <name type="scientific">Xylocopilactobacillus apis</name>
    <dbReference type="NCBI Taxonomy" id="2932183"/>
    <lineage>
        <taxon>Bacteria</taxon>
        <taxon>Bacillati</taxon>
        <taxon>Bacillota</taxon>
        <taxon>Bacilli</taxon>
        <taxon>Lactobacillales</taxon>
        <taxon>Lactobacillaceae</taxon>
        <taxon>Xylocopilactobacillus</taxon>
    </lineage>
</organism>